<keyword evidence="3" id="KW-0813">Transport</keyword>
<feature type="transmembrane region" description="Helical" evidence="8">
    <location>
        <begin position="24"/>
        <end position="44"/>
    </location>
</feature>
<dbReference type="Proteomes" id="UP000289465">
    <property type="component" value="Unassembled WGS sequence"/>
</dbReference>
<dbReference type="GO" id="GO:0005886">
    <property type="term" value="C:plasma membrane"/>
    <property type="evidence" value="ECO:0007669"/>
    <property type="project" value="UniProtKB-SubCell"/>
</dbReference>
<dbReference type="Gene3D" id="1.10.3470.10">
    <property type="entry name" value="ABC transporter involved in vitamin B12 uptake, BtuC"/>
    <property type="match status" value="1"/>
</dbReference>
<dbReference type="SUPFAM" id="SSF81345">
    <property type="entry name" value="ABC transporter involved in vitamin B12 uptake, BtuC"/>
    <property type="match status" value="1"/>
</dbReference>
<feature type="transmembrane region" description="Helical" evidence="8">
    <location>
        <begin position="143"/>
        <end position="162"/>
    </location>
</feature>
<comment type="subcellular location">
    <subcellularLocation>
        <location evidence="1">Cell membrane</location>
        <topology evidence="1">Multi-pass membrane protein</topology>
    </subcellularLocation>
</comment>
<keyword evidence="4" id="KW-1003">Cell membrane</keyword>
<organism evidence="9 10">
    <name type="scientific">Achromobacter veterisilvae</name>
    <dbReference type="NCBI Taxonomy" id="2069367"/>
    <lineage>
        <taxon>Bacteria</taxon>
        <taxon>Pseudomonadati</taxon>
        <taxon>Pseudomonadota</taxon>
        <taxon>Betaproteobacteria</taxon>
        <taxon>Burkholderiales</taxon>
        <taxon>Alcaligenaceae</taxon>
        <taxon>Achromobacter</taxon>
    </lineage>
</organism>
<feature type="transmembrane region" description="Helical" evidence="8">
    <location>
        <begin position="223"/>
        <end position="241"/>
    </location>
</feature>
<dbReference type="RefSeq" id="WP_244235168.1">
    <property type="nucleotide sequence ID" value="NZ_UFQC01000044.1"/>
</dbReference>
<keyword evidence="5 8" id="KW-0812">Transmembrane</keyword>
<dbReference type="Pfam" id="PF01032">
    <property type="entry name" value="FecCD"/>
    <property type="match status" value="1"/>
</dbReference>
<evidence type="ECO:0000256" key="4">
    <source>
        <dbReference type="ARBA" id="ARBA00022475"/>
    </source>
</evidence>
<evidence type="ECO:0000313" key="9">
    <source>
        <dbReference type="EMBL" id="SSW72998.1"/>
    </source>
</evidence>
<keyword evidence="6 8" id="KW-1133">Transmembrane helix</keyword>
<dbReference type="PANTHER" id="PTHR30472:SF70">
    <property type="entry name" value="MOLYBDATE IMPORT SYSTEM PERMEASE PROTEIN MOLB"/>
    <property type="match status" value="1"/>
</dbReference>
<protein>
    <submittedName>
        <fullName evidence="9">Putative ABC transporter permease protein</fullName>
    </submittedName>
</protein>
<dbReference type="PANTHER" id="PTHR30472">
    <property type="entry name" value="FERRIC ENTEROBACTIN TRANSPORT SYSTEM PERMEASE PROTEIN"/>
    <property type="match status" value="1"/>
</dbReference>
<feature type="transmembrane region" description="Helical" evidence="8">
    <location>
        <begin position="86"/>
        <end position="106"/>
    </location>
</feature>
<proteinExistence type="inferred from homology"/>
<feature type="transmembrane region" description="Helical" evidence="8">
    <location>
        <begin position="261"/>
        <end position="290"/>
    </location>
</feature>
<feature type="transmembrane region" description="Helical" evidence="8">
    <location>
        <begin position="169"/>
        <end position="195"/>
    </location>
</feature>
<evidence type="ECO:0000256" key="8">
    <source>
        <dbReference type="SAM" id="Phobius"/>
    </source>
</evidence>
<dbReference type="InterPro" id="IPR000522">
    <property type="entry name" value="ABC_transptr_permease_BtuC"/>
</dbReference>
<dbReference type="GO" id="GO:0022857">
    <property type="term" value="F:transmembrane transporter activity"/>
    <property type="evidence" value="ECO:0007669"/>
    <property type="project" value="InterPro"/>
</dbReference>
<evidence type="ECO:0000313" key="10">
    <source>
        <dbReference type="Proteomes" id="UP000289465"/>
    </source>
</evidence>
<dbReference type="GO" id="GO:0033214">
    <property type="term" value="P:siderophore-iron import into cell"/>
    <property type="evidence" value="ECO:0007669"/>
    <property type="project" value="TreeGrafter"/>
</dbReference>
<name>A0A446CYP8_9BURK</name>
<evidence type="ECO:0000256" key="5">
    <source>
        <dbReference type="ARBA" id="ARBA00022692"/>
    </source>
</evidence>
<reference evidence="9 10" key="1">
    <citation type="submission" date="2018-07" db="EMBL/GenBank/DDBJ databases">
        <authorList>
            <person name="Peeters C."/>
        </authorList>
    </citation>
    <scope>NUCLEOTIDE SEQUENCE [LARGE SCALE GENOMIC DNA]</scope>
    <source>
        <strain evidence="9 10">LMG 30378</strain>
    </source>
</reference>
<sequence>MNASVESARAPGQAMHARRGAWSWPWLLMALALPAAVLAALCVGRYPLALSQVSSALARLALPDGLAAWLPPVGATEYRVVAQVRLPRVLLAVLAGSSLAMCGAALQGAFRNPLVGPQILGISSGAAFGGCAAILLFSSLWMTLGLAFAGGLLAVAIVYMLGRSNGRTTILMLVLAGVVTSAFFSALISLTTYFADPNDSLPAIVFWLMGSFATATYAKLAAAVPAIVAGMGLLYALRFRINVLSLGDEQASAMGVAVEPLRWVLLGCATLVVSASVAVSGTVGWVGLVVPHIARMLVGPDHRVLLPASALIGGAYMVGVDTVARSATSAEIPLGVITALIGAPLFAWLLRRAQRRGAHHA</sequence>
<keyword evidence="7 8" id="KW-0472">Membrane</keyword>
<evidence type="ECO:0000256" key="7">
    <source>
        <dbReference type="ARBA" id="ARBA00023136"/>
    </source>
</evidence>
<evidence type="ECO:0000256" key="6">
    <source>
        <dbReference type="ARBA" id="ARBA00022989"/>
    </source>
</evidence>
<accession>A0A446CYP8</accession>
<dbReference type="CDD" id="cd06550">
    <property type="entry name" value="TM_ABC_iron-siderophores_like"/>
    <property type="match status" value="1"/>
</dbReference>
<dbReference type="EMBL" id="UFQC01000044">
    <property type="protein sequence ID" value="SSW72998.1"/>
    <property type="molecule type" value="Genomic_DNA"/>
</dbReference>
<dbReference type="AlphaFoldDB" id="A0A446CYP8"/>
<feature type="transmembrane region" description="Helical" evidence="8">
    <location>
        <begin position="118"/>
        <end position="137"/>
    </location>
</feature>
<dbReference type="FunFam" id="1.10.3470.10:FF:000001">
    <property type="entry name" value="Vitamin B12 ABC transporter permease BtuC"/>
    <property type="match status" value="1"/>
</dbReference>
<comment type="similarity">
    <text evidence="2">Belongs to the binding-protein-dependent transport system permease family. FecCD subfamily.</text>
</comment>
<feature type="transmembrane region" description="Helical" evidence="8">
    <location>
        <begin position="332"/>
        <end position="350"/>
    </location>
</feature>
<dbReference type="InterPro" id="IPR037294">
    <property type="entry name" value="ABC_BtuC-like"/>
</dbReference>
<gene>
    <name evidence="9" type="ORF">AVE30378_05445</name>
</gene>
<evidence type="ECO:0000256" key="1">
    <source>
        <dbReference type="ARBA" id="ARBA00004651"/>
    </source>
</evidence>
<evidence type="ECO:0000256" key="3">
    <source>
        <dbReference type="ARBA" id="ARBA00022448"/>
    </source>
</evidence>
<evidence type="ECO:0000256" key="2">
    <source>
        <dbReference type="ARBA" id="ARBA00007935"/>
    </source>
</evidence>